<evidence type="ECO:0000313" key="2">
    <source>
        <dbReference type="EMBL" id="BDY26707.1"/>
    </source>
</evidence>
<reference evidence="2" key="1">
    <citation type="submission" date="2023-03" db="EMBL/GenBank/DDBJ databases">
        <title>Draft genome sequence of a Mycolicibacterium mageritense strain H4_3_1 isolated from a hybrid biological-inorganic system reactor.</title>
        <authorList>
            <person name="Feng X."/>
            <person name="Kazama D."/>
            <person name="Sato K."/>
            <person name="Kobayashi H."/>
        </authorList>
    </citation>
    <scope>NUCLEOTIDE SEQUENCE</scope>
    <source>
        <strain evidence="2">H4_3_1</strain>
    </source>
</reference>
<name>A0AAI8TQG6_MYCME</name>
<dbReference type="AlphaFoldDB" id="A0AAI8TQG6"/>
<protein>
    <recommendedName>
        <fullName evidence="1">PASTA domain-containing protein</fullName>
    </recommendedName>
</protein>
<gene>
    <name evidence="2" type="ORF">hbim_00622</name>
</gene>
<sequence length="124" mass="12901">MSVTGFIEGRARRFVLVLTVALFAFGGMACSSTTSPGPPGNAMTSISVLTSASPAPTPIVMPNLVGQLSQDALSKLNSLGWTGVIDKGPDVPGDPRQRYRIVVQSPAPGEQLNSDGRIMLQFGA</sequence>
<dbReference type="InterPro" id="IPR005543">
    <property type="entry name" value="PASTA_dom"/>
</dbReference>
<evidence type="ECO:0000259" key="1">
    <source>
        <dbReference type="PROSITE" id="PS51178"/>
    </source>
</evidence>
<dbReference type="Proteomes" id="UP001241092">
    <property type="component" value="Chromosome"/>
</dbReference>
<dbReference type="CDD" id="cd06577">
    <property type="entry name" value="PASTA_pknB"/>
    <property type="match status" value="1"/>
</dbReference>
<feature type="domain" description="PASTA" evidence="1">
    <location>
        <begin position="55"/>
        <end position="124"/>
    </location>
</feature>
<proteinExistence type="predicted"/>
<organism evidence="2 3">
    <name type="scientific">Mycolicibacterium mageritense</name>
    <name type="common">Mycobacterium mageritense</name>
    <dbReference type="NCBI Taxonomy" id="53462"/>
    <lineage>
        <taxon>Bacteria</taxon>
        <taxon>Bacillati</taxon>
        <taxon>Actinomycetota</taxon>
        <taxon>Actinomycetes</taxon>
        <taxon>Mycobacteriales</taxon>
        <taxon>Mycobacteriaceae</taxon>
        <taxon>Mycolicibacterium</taxon>
    </lineage>
</organism>
<dbReference type="Pfam" id="PF03793">
    <property type="entry name" value="PASTA"/>
    <property type="match status" value="1"/>
</dbReference>
<evidence type="ECO:0000313" key="3">
    <source>
        <dbReference type="Proteomes" id="UP001241092"/>
    </source>
</evidence>
<dbReference type="Gene3D" id="3.30.10.20">
    <property type="match status" value="1"/>
</dbReference>
<dbReference type="EMBL" id="AP027452">
    <property type="protein sequence ID" value="BDY26707.1"/>
    <property type="molecule type" value="Genomic_DNA"/>
</dbReference>
<accession>A0AAI8TQG6</accession>
<dbReference type="PROSITE" id="PS51178">
    <property type="entry name" value="PASTA"/>
    <property type="match status" value="1"/>
</dbReference>